<comment type="caution">
    <text evidence="6">The sequence shown here is derived from an EMBL/GenBank/DDBJ whole genome shotgun (WGS) entry which is preliminary data.</text>
</comment>
<evidence type="ECO:0000256" key="3">
    <source>
        <dbReference type="ARBA" id="ARBA00023002"/>
    </source>
</evidence>
<feature type="region of interest" description="Disordered" evidence="4">
    <location>
        <begin position="189"/>
        <end position="209"/>
    </location>
</feature>
<dbReference type="SUPFAM" id="SSF51735">
    <property type="entry name" value="NAD(P)-binding Rossmann-fold domains"/>
    <property type="match status" value="1"/>
</dbReference>
<evidence type="ECO:0000256" key="1">
    <source>
        <dbReference type="ARBA" id="ARBA00008072"/>
    </source>
</evidence>
<evidence type="ECO:0000259" key="5">
    <source>
        <dbReference type="SMART" id="SM00829"/>
    </source>
</evidence>
<dbReference type="InterPro" id="IPR011032">
    <property type="entry name" value="GroES-like_sf"/>
</dbReference>
<dbReference type="InterPro" id="IPR036291">
    <property type="entry name" value="NAD(P)-bd_dom_sf"/>
</dbReference>
<reference evidence="6 7" key="1">
    <citation type="journal article" date="2021" name="Nat. Commun.">
        <title>Genetic determinants of endophytism in the Arabidopsis root mycobiome.</title>
        <authorList>
            <person name="Mesny F."/>
            <person name="Miyauchi S."/>
            <person name="Thiergart T."/>
            <person name="Pickel B."/>
            <person name="Atanasova L."/>
            <person name="Karlsson M."/>
            <person name="Huettel B."/>
            <person name="Barry K.W."/>
            <person name="Haridas S."/>
            <person name="Chen C."/>
            <person name="Bauer D."/>
            <person name="Andreopoulos W."/>
            <person name="Pangilinan J."/>
            <person name="LaButti K."/>
            <person name="Riley R."/>
            <person name="Lipzen A."/>
            <person name="Clum A."/>
            <person name="Drula E."/>
            <person name="Henrissat B."/>
            <person name="Kohler A."/>
            <person name="Grigoriev I.V."/>
            <person name="Martin F.M."/>
            <person name="Hacquard S."/>
        </authorList>
    </citation>
    <scope>NUCLEOTIDE SEQUENCE [LARGE SCALE GENOMIC DNA]</scope>
    <source>
        <strain evidence="6 7">MPI-SDFR-AT-0080</strain>
    </source>
</reference>
<evidence type="ECO:0000256" key="2">
    <source>
        <dbReference type="ARBA" id="ARBA00011245"/>
    </source>
</evidence>
<organism evidence="6 7">
    <name type="scientific">Macrophomina phaseolina</name>
    <dbReference type="NCBI Taxonomy" id="35725"/>
    <lineage>
        <taxon>Eukaryota</taxon>
        <taxon>Fungi</taxon>
        <taxon>Dikarya</taxon>
        <taxon>Ascomycota</taxon>
        <taxon>Pezizomycotina</taxon>
        <taxon>Dothideomycetes</taxon>
        <taxon>Dothideomycetes incertae sedis</taxon>
        <taxon>Botryosphaeriales</taxon>
        <taxon>Botryosphaeriaceae</taxon>
        <taxon>Macrophomina</taxon>
    </lineage>
</organism>
<comment type="subunit">
    <text evidence="2">Monomer.</text>
</comment>
<dbReference type="PANTHER" id="PTHR45348:SF2">
    <property type="entry name" value="ZINC-TYPE ALCOHOL DEHYDROGENASE-LIKE PROTEIN C2E1P3.01"/>
    <property type="match status" value="1"/>
</dbReference>
<dbReference type="CDD" id="cd08249">
    <property type="entry name" value="enoyl_reductase_like"/>
    <property type="match status" value="1"/>
</dbReference>
<gene>
    <name evidence="6" type="ORF">B0J12DRAFT_660664</name>
</gene>
<dbReference type="InterPro" id="IPR047122">
    <property type="entry name" value="Trans-enoyl_RdTase-like"/>
</dbReference>
<accession>A0ABQ8GCQ8</accession>
<name>A0ABQ8GCQ8_9PEZI</name>
<dbReference type="InterPro" id="IPR020843">
    <property type="entry name" value="ER"/>
</dbReference>
<dbReference type="Pfam" id="PF08240">
    <property type="entry name" value="ADH_N"/>
    <property type="match status" value="1"/>
</dbReference>
<dbReference type="InterPro" id="IPR013149">
    <property type="entry name" value="ADH-like_C"/>
</dbReference>
<feature type="domain" description="Enoyl reductase (ER)" evidence="5">
    <location>
        <begin position="54"/>
        <end position="399"/>
    </location>
</feature>
<dbReference type="Proteomes" id="UP000774617">
    <property type="component" value="Unassembled WGS sequence"/>
</dbReference>
<evidence type="ECO:0000313" key="6">
    <source>
        <dbReference type="EMBL" id="KAH7052140.1"/>
    </source>
</evidence>
<keyword evidence="7" id="KW-1185">Reference proteome</keyword>
<keyword evidence="3" id="KW-0560">Oxidoreductase</keyword>
<proteinExistence type="inferred from homology"/>
<comment type="similarity">
    <text evidence="1">Belongs to the zinc-containing alcohol dehydrogenase family.</text>
</comment>
<dbReference type="InterPro" id="IPR013154">
    <property type="entry name" value="ADH-like_N"/>
</dbReference>
<dbReference type="Pfam" id="PF00107">
    <property type="entry name" value="ADH_zinc_N"/>
    <property type="match status" value="1"/>
</dbReference>
<dbReference type="Gene3D" id="3.40.50.720">
    <property type="entry name" value="NAD(P)-binding Rossmann-like Domain"/>
    <property type="match status" value="1"/>
</dbReference>
<dbReference type="SUPFAM" id="SSF50129">
    <property type="entry name" value="GroES-like"/>
    <property type="match status" value="1"/>
</dbReference>
<dbReference type="PANTHER" id="PTHR45348">
    <property type="entry name" value="HYPOTHETICAL OXIDOREDUCTASE (EUROFUNG)"/>
    <property type="match status" value="1"/>
</dbReference>
<dbReference type="SMART" id="SM00829">
    <property type="entry name" value="PKS_ER"/>
    <property type="match status" value="1"/>
</dbReference>
<protein>
    <submittedName>
        <fullName evidence="6">Oxidoreductase-like protein</fullName>
    </submittedName>
</protein>
<dbReference type="Gene3D" id="3.90.180.10">
    <property type="entry name" value="Medium-chain alcohol dehydrogenases, catalytic domain"/>
    <property type="match status" value="1"/>
</dbReference>
<evidence type="ECO:0000256" key="4">
    <source>
        <dbReference type="SAM" id="MobiDB-lite"/>
    </source>
</evidence>
<sequence>MSGVQLHEPEHGGYRNQAGARLLRPAPAAQSHFFFPLAFLHITMALQRAIQIQGPKVAKLVSDAPIPKLREGYLRVKTVAVALNPTDWKHIDFLASKGAIVGCDYSGIVEEVGPGVTGFSAGDRVAGFVHGSNQDNHEDGSFAEHIAAKAALQLKVPSNLSMEEAATLGVGITTVGQGLYQSLGLPWPSSTSTSTTTTTTTSSSSSSPSSILIYGGSTATGTLAIQFAKLSGLTVHATASPHNHALLRRLGADHVYDYRSPDVGAQIRAATEDRLALAFDCIASADTAAICAAALTSRPNVAKYSALLRLDSFPRDDVSSAGTLAYTALGEPFHKGEKAFAADEAHLAFAERFWKAAAELLAQGRVKVHPPEVREGGLEAVLEGVDDLRKDRVSGVKLVYRV</sequence>
<dbReference type="EMBL" id="JAGTJR010000011">
    <property type="protein sequence ID" value="KAH7052140.1"/>
    <property type="molecule type" value="Genomic_DNA"/>
</dbReference>
<evidence type="ECO:0000313" key="7">
    <source>
        <dbReference type="Proteomes" id="UP000774617"/>
    </source>
</evidence>